<protein>
    <recommendedName>
        <fullName evidence="3">Enoyl-CoA hydratase</fullName>
    </recommendedName>
</protein>
<dbReference type="InterPro" id="IPR029045">
    <property type="entry name" value="ClpP/crotonase-like_dom_sf"/>
</dbReference>
<name>A0A381YCS1_9ZZZZ</name>
<dbReference type="InterPro" id="IPR001753">
    <property type="entry name" value="Enoyl-CoA_hydra/iso"/>
</dbReference>
<dbReference type="PANTHER" id="PTHR43802:SF1">
    <property type="entry name" value="IP11341P-RELATED"/>
    <property type="match status" value="1"/>
</dbReference>
<feature type="non-terminal residue" evidence="2">
    <location>
        <position position="133"/>
    </location>
</feature>
<organism evidence="2">
    <name type="scientific">marine metagenome</name>
    <dbReference type="NCBI Taxonomy" id="408172"/>
    <lineage>
        <taxon>unclassified sequences</taxon>
        <taxon>metagenomes</taxon>
        <taxon>ecological metagenomes</taxon>
    </lineage>
</organism>
<comment type="similarity">
    <text evidence="1">Belongs to the enoyl-CoA hydratase/isomerase family.</text>
</comment>
<dbReference type="Gene3D" id="3.90.226.10">
    <property type="entry name" value="2-enoyl-CoA Hydratase, Chain A, domain 1"/>
    <property type="match status" value="1"/>
</dbReference>
<accession>A0A381YCS1</accession>
<dbReference type="EMBL" id="UINC01017834">
    <property type="protein sequence ID" value="SVA74382.1"/>
    <property type="molecule type" value="Genomic_DNA"/>
</dbReference>
<evidence type="ECO:0000313" key="2">
    <source>
        <dbReference type="EMBL" id="SVA74382.1"/>
    </source>
</evidence>
<proteinExistence type="inferred from homology"/>
<evidence type="ECO:0000256" key="1">
    <source>
        <dbReference type="ARBA" id="ARBA00005254"/>
    </source>
</evidence>
<reference evidence="2" key="1">
    <citation type="submission" date="2018-05" db="EMBL/GenBank/DDBJ databases">
        <authorList>
            <person name="Lanie J.A."/>
            <person name="Ng W.-L."/>
            <person name="Kazmierczak K.M."/>
            <person name="Andrzejewski T.M."/>
            <person name="Davidsen T.M."/>
            <person name="Wayne K.J."/>
            <person name="Tettelin H."/>
            <person name="Glass J.I."/>
            <person name="Rusch D."/>
            <person name="Podicherti R."/>
            <person name="Tsui H.-C.T."/>
            <person name="Winkler M.E."/>
        </authorList>
    </citation>
    <scope>NUCLEOTIDE SEQUENCE</scope>
</reference>
<dbReference type="SUPFAM" id="SSF52096">
    <property type="entry name" value="ClpP/crotonase"/>
    <property type="match status" value="1"/>
</dbReference>
<evidence type="ECO:0008006" key="3">
    <source>
        <dbReference type="Google" id="ProtNLM"/>
    </source>
</evidence>
<dbReference type="CDD" id="cd06558">
    <property type="entry name" value="crotonase-like"/>
    <property type="match status" value="1"/>
</dbReference>
<gene>
    <name evidence="2" type="ORF">METZ01_LOCUS127236</name>
</gene>
<dbReference type="AlphaFoldDB" id="A0A381YCS1"/>
<dbReference type="PANTHER" id="PTHR43802">
    <property type="entry name" value="ENOYL-COA HYDRATASE"/>
    <property type="match status" value="1"/>
</dbReference>
<dbReference type="Pfam" id="PF00378">
    <property type="entry name" value="ECH_1"/>
    <property type="match status" value="1"/>
</dbReference>
<sequence length="133" mass="14287">MANNVDNDITVELDGHVAIVEIHRPPNNFFDYELIRAIADTYEMLDADDDCRAVVLCSEGKHFCAGADFSARESWGQAQLDAQAGQLYREAARVFSARKPVIAAIQGAAVGGGLGLACSADHRITCAEARFSA</sequence>